<dbReference type="AlphaFoldDB" id="A0A3P7MYF2"/>
<dbReference type="GO" id="GO:0007156">
    <property type="term" value="P:homophilic cell adhesion via plasma membrane adhesion molecules"/>
    <property type="evidence" value="ECO:0007669"/>
    <property type="project" value="InterPro"/>
</dbReference>
<dbReference type="PANTHER" id="PTHR24028">
    <property type="entry name" value="CADHERIN-87A"/>
    <property type="match status" value="1"/>
</dbReference>
<keyword evidence="4" id="KW-0325">Glycoprotein</keyword>
<evidence type="ECO:0000313" key="8">
    <source>
        <dbReference type="EMBL" id="VDN32090.1"/>
    </source>
</evidence>
<evidence type="ECO:0000256" key="3">
    <source>
        <dbReference type="ARBA" id="ARBA00022989"/>
    </source>
</evidence>
<feature type="signal peptide" evidence="6">
    <location>
        <begin position="1"/>
        <end position="23"/>
    </location>
</feature>
<protein>
    <recommendedName>
        <fullName evidence="7">Cadherin domain-containing protein</fullName>
    </recommendedName>
</protein>
<sequence>MDFTTSGILILQMLLLVACGTLGNHRHFHMQYTMRENESVGYRVGCLDDDLLQQQHMVNFSSLCNHHGEQRCKDLKFRLRERSDLFELDETSSALETKTDIDFEELCSVHCLAGSLELWLTLVVNVWLERKLVAVISVHIKVEDTDDNMVMFPADISRPFELRLKEVIYTKGKTIELPKAIDMDVSPKFSLISYRLDFSPRQWNSLKMFGLTITNDSRPFLVLKEDLDYEDTNEYAFSLVAWNPELQSAQMDISKASQAATLPIIVKVININDMEPSFTQSLYKVEVYEDTPVGTVILEVSQFSLLLCIWTLHSIIFCRSTLSQPFLSILRFVQSL</sequence>
<keyword evidence="2" id="KW-0812">Transmembrane</keyword>
<feature type="domain" description="Cadherin" evidence="7">
    <location>
        <begin position="180"/>
        <end position="278"/>
    </location>
</feature>
<keyword evidence="9" id="KW-1185">Reference proteome</keyword>
<evidence type="ECO:0000256" key="5">
    <source>
        <dbReference type="PROSITE-ProRule" id="PRU00043"/>
    </source>
</evidence>
<evidence type="ECO:0000259" key="7">
    <source>
        <dbReference type="PROSITE" id="PS50268"/>
    </source>
</evidence>
<evidence type="ECO:0000256" key="6">
    <source>
        <dbReference type="SAM" id="SignalP"/>
    </source>
</evidence>
<proteinExistence type="predicted"/>
<keyword evidence="3" id="KW-0472">Membrane</keyword>
<dbReference type="InterPro" id="IPR050174">
    <property type="entry name" value="Protocadherin/Cadherin-CA"/>
</dbReference>
<dbReference type="EMBL" id="UYRU01081715">
    <property type="protein sequence ID" value="VDN32090.1"/>
    <property type="molecule type" value="Genomic_DNA"/>
</dbReference>
<dbReference type="PRINTS" id="PR00205">
    <property type="entry name" value="CADHERIN"/>
</dbReference>
<dbReference type="GO" id="GO:0005886">
    <property type="term" value="C:plasma membrane"/>
    <property type="evidence" value="ECO:0007669"/>
    <property type="project" value="TreeGrafter"/>
</dbReference>
<feature type="domain" description="Cadherin" evidence="7">
    <location>
        <begin position="26"/>
        <end position="155"/>
    </location>
</feature>
<dbReference type="Proteomes" id="UP000281553">
    <property type="component" value="Unassembled WGS sequence"/>
</dbReference>
<dbReference type="PROSITE" id="PS50268">
    <property type="entry name" value="CADHERIN_2"/>
    <property type="match status" value="2"/>
</dbReference>
<evidence type="ECO:0000256" key="4">
    <source>
        <dbReference type="ARBA" id="ARBA00023180"/>
    </source>
</evidence>
<dbReference type="InterPro" id="IPR002126">
    <property type="entry name" value="Cadherin-like_dom"/>
</dbReference>
<comment type="subcellular location">
    <subcellularLocation>
        <location evidence="1">Membrane</location>
        <topology evidence="1">Single-pass membrane protein</topology>
    </subcellularLocation>
</comment>
<dbReference type="OrthoDB" id="6079678at2759"/>
<dbReference type="CDD" id="cd11304">
    <property type="entry name" value="Cadherin_repeat"/>
    <property type="match status" value="2"/>
</dbReference>
<dbReference type="InterPro" id="IPR015919">
    <property type="entry name" value="Cadherin-like_sf"/>
</dbReference>
<evidence type="ECO:0000256" key="2">
    <source>
        <dbReference type="ARBA" id="ARBA00022692"/>
    </source>
</evidence>
<accession>A0A3P7MYF2</accession>
<keyword evidence="3" id="KW-1133">Transmembrane helix</keyword>
<reference evidence="8 9" key="1">
    <citation type="submission" date="2018-11" db="EMBL/GenBank/DDBJ databases">
        <authorList>
            <consortium name="Pathogen Informatics"/>
        </authorList>
    </citation>
    <scope>NUCLEOTIDE SEQUENCE [LARGE SCALE GENOMIC DNA]</scope>
</reference>
<keyword evidence="5" id="KW-0106">Calcium</keyword>
<dbReference type="GO" id="GO:0005509">
    <property type="term" value="F:calcium ion binding"/>
    <property type="evidence" value="ECO:0007669"/>
    <property type="project" value="UniProtKB-UniRule"/>
</dbReference>
<evidence type="ECO:0000313" key="9">
    <source>
        <dbReference type="Proteomes" id="UP000281553"/>
    </source>
</evidence>
<keyword evidence="6" id="KW-0732">Signal</keyword>
<evidence type="ECO:0000256" key="1">
    <source>
        <dbReference type="ARBA" id="ARBA00004167"/>
    </source>
</evidence>
<dbReference type="PANTHER" id="PTHR24028:SF146">
    <property type="entry name" value="CADHERIN 96CB, ISOFORM D-RELATED"/>
    <property type="match status" value="1"/>
</dbReference>
<name>A0A3P7MYF2_DIBLA</name>
<dbReference type="SUPFAM" id="SSF49313">
    <property type="entry name" value="Cadherin-like"/>
    <property type="match status" value="2"/>
</dbReference>
<dbReference type="Gene3D" id="2.60.40.60">
    <property type="entry name" value="Cadherins"/>
    <property type="match status" value="3"/>
</dbReference>
<feature type="chain" id="PRO_5018049303" description="Cadherin domain-containing protein" evidence="6">
    <location>
        <begin position="24"/>
        <end position="336"/>
    </location>
</feature>
<organism evidence="8 9">
    <name type="scientific">Dibothriocephalus latus</name>
    <name type="common">Fish tapeworm</name>
    <name type="synonym">Diphyllobothrium latum</name>
    <dbReference type="NCBI Taxonomy" id="60516"/>
    <lineage>
        <taxon>Eukaryota</taxon>
        <taxon>Metazoa</taxon>
        <taxon>Spiralia</taxon>
        <taxon>Lophotrochozoa</taxon>
        <taxon>Platyhelminthes</taxon>
        <taxon>Cestoda</taxon>
        <taxon>Eucestoda</taxon>
        <taxon>Diphyllobothriidea</taxon>
        <taxon>Diphyllobothriidae</taxon>
        <taxon>Dibothriocephalus</taxon>
    </lineage>
</organism>
<gene>
    <name evidence="8" type="ORF">DILT_LOCUS15899</name>
</gene>